<accession>A0ACC1YXU6</accession>
<protein>
    <submittedName>
        <fullName evidence="1">Histone-lysine N-methyltransferase</fullName>
    </submittedName>
</protein>
<proteinExistence type="predicted"/>
<evidence type="ECO:0000313" key="1">
    <source>
        <dbReference type="EMBL" id="KAJ4728321.1"/>
    </source>
</evidence>
<reference evidence="1 2" key="1">
    <citation type="journal article" date="2023" name="Science">
        <title>Complex scaffold remodeling in plant triterpene biosynthesis.</title>
        <authorList>
            <person name="De La Pena R."/>
            <person name="Hodgson H."/>
            <person name="Liu J.C."/>
            <person name="Stephenson M.J."/>
            <person name="Martin A.C."/>
            <person name="Owen C."/>
            <person name="Harkess A."/>
            <person name="Leebens-Mack J."/>
            <person name="Jimenez L.E."/>
            <person name="Osbourn A."/>
            <person name="Sattely E.S."/>
        </authorList>
    </citation>
    <scope>NUCLEOTIDE SEQUENCE [LARGE SCALE GENOMIC DNA]</scope>
    <source>
        <strain evidence="2">cv. JPN11</strain>
        <tissue evidence="1">Leaf</tissue>
    </source>
</reference>
<dbReference type="Proteomes" id="UP001164539">
    <property type="component" value="Chromosome 1"/>
</dbReference>
<organism evidence="1 2">
    <name type="scientific">Melia azedarach</name>
    <name type="common">Chinaberry tree</name>
    <dbReference type="NCBI Taxonomy" id="155640"/>
    <lineage>
        <taxon>Eukaryota</taxon>
        <taxon>Viridiplantae</taxon>
        <taxon>Streptophyta</taxon>
        <taxon>Embryophyta</taxon>
        <taxon>Tracheophyta</taxon>
        <taxon>Spermatophyta</taxon>
        <taxon>Magnoliopsida</taxon>
        <taxon>eudicotyledons</taxon>
        <taxon>Gunneridae</taxon>
        <taxon>Pentapetalae</taxon>
        <taxon>rosids</taxon>
        <taxon>malvids</taxon>
        <taxon>Sapindales</taxon>
        <taxon>Meliaceae</taxon>
        <taxon>Melia</taxon>
    </lineage>
</organism>
<comment type="caution">
    <text evidence="1">The sequence shown here is derived from an EMBL/GenBank/DDBJ whole genome shotgun (WGS) entry which is preliminary data.</text>
</comment>
<gene>
    <name evidence="1" type="ORF">OWV82_001275</name>
</gene>
<evidence type="ECO:0000313" key="2">
    <source>
        <dbReference type="Proteomes" id="UP001164539"/>
    </source>
</evidence>
<sequence>MAPDPKVSKAFKAMRNLGISENKVKPVLKRLLKLYEKNWELIEEENYRVLADAIFDEEDTKVHLPSLPLIQRENFEEESPTSDEPLRPLKRLRRGQQSVVPASLSNSHPGCDEPLLTRPKVEQSEVPATSFQQQSHEKEKSPKLNVENLRPENQRVGYKGKEPVFPQVASTENRCNPVGASHAVRIRDPTVEQGIVSLPKKVPSTLLLIKPKEEPFTDDMFANNTSQYEAPIAVISPDSLNKGDSSTENISMQEPVCHALPPTQEGQGEYRGDGVLASLDEGRCNGKLAKLPEEPPASLEIASSSMGEVKISLSCNSAFGRQNFHMPSLDELRELMEERCLRSYKIIDPSFSFMNLMKDVCDCFLELASNSSHESQEELRCVTTNLDLLKKSSARDSLLVGVSKENMFMPSGVLTGFVNKPCSVELVPPQISRRSLNGLDEAMIVNGASGSDKEKELKDPEFSRSCSLVPVPLCRLTPDELRAISDVKDISKGEERVEIPWVNETNNECPPSFYYISTNLIFQDACVNFSLSRIGVENCCSSCFGNCLQSAVDCGCARRTRRFVYTPEGLLEEEFLEECLAMTRSPQQQLLLNCRDCPLERSRNEGFFEPCKGHLKRNIIKECWSKCGCYKRCGNRVVQRGISCKLQVFLTPDGKGWGLRTLDKLQKGAFVCEFVGEIVTIMEFYERDTRRHNFPVLLDAFWASEGVSKDEKALCLDATCYGNVARFLNHRCFDANLIEIPVEIETPEHHYYHLAFFTTREVDAFEELTWDYGVDFDDHDHLMKFRCRCGSKFCRNMKRSGRSKSVSIAR</sequence>
<keyword evidence="2" id="KW-1185">Reference proteome</keyword>
<dbReference type="EMBL" id="CM051394">
    <property type="protein sequence ID" value="KAJ4728321.1"/>
    <property type="molecule type" value="Genomic_DNA"/>
</dbReference>
<name>A0ACC1YXU6_MELAZ</name>